<dbReference type="Pfam" id="PF10702">
    <property type="entry name" value="DUF2507"/>
    <property type="match status" value="1"/>
</dbReference>
<organism evidence="1 2">
    <name type="scientific">Lactobacillus hamsteri DSM 5661 = JCM 6256</name>
    <dbReference type="NCBI Taxonomy" id="1423754"/>
    <lineage>
        <taxon>Bacteria</taxon>
        <taxon>Bacillati</taxon>
        <taxon>Bacillota</taxon>
        <taxon>Bacilli</taxon>
        <taxon>Lactobacillales</taxon>
        <taxon>Lactobacillaceae</taxon>
        <taxon>Lactobacillus</taxon>
    </lineage>
</organism>
<sequence>MKLMQDNNQTNEHVYFLNQLYRDFLLPEILGDDNNAILYWAGKRIARHYALSSFDDLVEFFETAEFGTLTKVKERRSSITFELSGQNIVDRLNSDSKEFSIESGMIAEVVQKETDRSTESEITILDKEKKVQILARFG</sequence>
<protein>
    <submittedName>
        <fullName evidence="1">YslB like protein</fullName>
    </submittedName>
</protein>
<dbReference type="STRING" id="1423754.FC39_GL000642"/>
<dbReference type="Gene3D" id="3.30.1380.20">
    <property type="entry name" value="Trafficking protein particle complex subunit 3"/>
    <property type="match status" value="1"/>
</dbReference>
<dbReference type="InterPro" id="IPR024096">
    <property type="entry name" value="NO_sig/Golgi_transp_ligand-bd"/>
</dbReference>
<dbReference type="Proteomes" id="UP000051223">
    <property type="component" value="Unassembled WGS sequence"/>
</dbReference>
<evidence type="ECO:0000313" key="1">
    <source>
        <dbReference type="EMBL" id="KRM40432.1"/>
    </source>
</evidence>
<dbReference type="AlphaFoldDB" id="A0A0R1YD79"/>
<gene>
    <name evidence="1" type="ORF">FC39_GL000642</name>
</gene>
<reference evidence="1 2" key="1">
    <citation type="journal article" date="2015" name="Genome Announc.">
        <title>Expanding the biotechnology potential of lactobacilli through comparative genomics of 213 strains and associated genera.</title>
        <authorList>
            <person name="Sun Z."/>
            <person name="Harris H.M."/>
            <person name="McCann A."/>
            <person name="Guo C."/>
            <person name="Argimon S."/>
            <person name="Zhang W."/>
            <person name="Yang X."/>
            <person name="Jeffery I.B."/>
            <person name="Cooney J.C."/>
            <person name="Kagawa T.F."/>
            <person name="Liu W."/>
            <person name="Song Y."/>
            <person name="Salvetti E."/>
            <person name="Wrobel A."/>
            <person name="Rasinkangas P."/>
            <person name="Parkhill J."/>
            <person name="Rea M.C."/>
            <person name="O'Sullivan O."/>
            <person name="Ritari J."/>
            <person name="Douillard F.P."/>
            <person name="Paul Ross R."/>
            <person name="Yang R."/>
            <person name="Briner A.E."/>
            <person name="Felis G.E."/>
            <person name="de Vos W.M."/>
            <person name="Barrangou R."/>
            <person name="Klaenhammer T.R."/>
            <person name="Caufield P.W."/>
            <person name="Cui Y."/>
            <person name="Zhang H."/>
            <person name="O'Toole P.W."/>
        </authorList>
    </citation>
    <scope>NUCLEOTIDE SEQUENCE [LARGE SCALE GENOMIC DNA]</scope>
    <source>
        <strain evidence="1 2">DSM 5661</strain>
    </source>
</reference>
<evidence type="ECO:0000313" key="2">
    <source>
        <dbReference type="Proteomes" id="UP000051223"/>
    </source>
</evidence>
<comment type="caution">
    <text evidence="1">The sequence shown here is derived from an EMBL/GenBank/DDBJ whole genome shotgun (WGS) entry which is preliminary data.</text>
</comment>
<accession>A0A0R1YD79</accession>
<proteinExistence type="predicted"/>
<dbReference type="eggNOG" id="COG1719">
    <property type="taxonomic scope" value="Bacteria"/>
</dbReference>
<dbReference type="EMBL" id="AZGI01000017">
    <property type="protein sequence ID" value="KRM40432.1"/>
    <property type="molecule type" value="Genomic_DNA"/>
</dbReference>
<keyword evidence="2" id="KW-1185">Reference proteome</keyword>
<dbReference type="PATRIC" id="fig|1423754.3.peg.662"/>
<name>A0A0R1YD79_9LACO</name>
<dbReference type="InterPro" id="IPR019642">
    <property type="entry name" value="DUF2507"/>
</dbReference>
<dbReference type="OrthoDB" id="2965348at2"/>
<dbReference type="SUPFAM" id="SSF111126">
    <property type="entry name" value="Ligand-binding domain in the NO signalling and Golgi transport"/>
    <property type="match status" value="1"/>
</dbReference>